<dbReference type="EMBL" id="JAMKOV010000001">
    <property type="protein sequence ID" value="KAI8044445.1"/>
    <property type="molecule type" value="Genomic_DNA"/>
</dbReference>
<comment type="caution">
    <text evidence="5">The sequence shown here is derived from an EMBL/GenBank/DDBJ whole genome shotgun (WGS) entry which is preliminary data.</text>
</comment>
<reference evidence="5" key="1">
    <citation type="journal article" date="2023" name="Genome Biol. Evol.">
        <title>Long-read-based Genome Assembly of Drosophila gunungcola Reveals Fewer Chemosensory Genes in Flower-breeding Species.</title>
        <authorList>
            <person name="Negi A."/>
            <person name="Liao B.Y."/>
            <person name="Yeh S.D."/>
        </authorList>
    </citation>
    <scope>NUCLEOTIDE SEQUENCE</scope>
    <source>
        <strain evidence="5">Sukarami</strain>
    </source>
</reference>
<evidence type="ECO:0000313" key="5">
    <source>
        <dbReference type="EMBL" id="KAI8044445.1"/>
    </source>
</evidence>
<evidence type="ECO:0000256" key="3">
    <source>
        <dbReference type="ARBA" id="ARBA00022833"/>
    </source>
</evidence>
<keyword evidence="1" id="KW-0479">Metal-binding</keyword>
<protein>
    <recommendedName>
        <fullName evidence="4">FLYWCH-type domain-containing protein</fullName>
    </recommendedName>
</protein>
<dbReference type="GO" id="GO:0008270">
    <property type="term" value="F:zinc ion binding"/>
    <property type="evidence" value="ECO:0007669"/>
    <property type="project" value="UniProtKB-KW"/>
</dbReference>
<dbReference type="InterPro" id="IPR007588">
    <property type="entry name" value="Znf_FLYWCH"/>
</dbReference>
<keyword evidence="2" id="KW-0863">Zinc-finger</keyword>
<evidence type="ECO:0000313" key="6">
    <source>
        <dbReference type="Proteomes" id="UP001059596"/>
    </source>
</evidence>
<sequence length="194" mass="22589">MMKRFSLYIAMDDMKLAIKHSMLTFIRRQRSCKLLALNGHNYVRYRPETQRLTGYAPKCTDCKVRVVTNVVKGVHKIVLESFHHSGLNMEREKLLSVILTFDVITVPNVKSELHPMVKRVRLAKTMEDVHYVRTAAGNGVLHCGEHRYLRNASYKDKVYWKCSKWRKQCRSRVITHILPNGQSRYAVSGVHNHP</sequence>
<evidence type="ECO:0000256" key="1">
    <source>
        <dbReference type="ARBA" id="ARBA00022723"/>
    </source>
</evidence>
<organism evidence="5 6">
    <name type="scientific">Drosophila gunungcola</name>
    <name type="common">fruit fly</name>
    <dbReference type="NCBI Taxonomy" id="103775"/>
    <lineage>
        <taxon>Eukaryota</taxon>
        <taxon>Metazoa</taxon>
        <taxon>Ecdysozoa</taxon>
        <taxon>Arthropoda</taxon>
        <taxon>Hexapoda</taxon>
        <taxon>Insecta</taxon>
        <taxon>Pterygota</taxon>
        <taxon>Neoptera</taxon>
        <taxon>Endopterygota</taxon>
        <taxon>Diptera</taxon>
        <taxon>Brachycera</taxon>
        <taxon>Muscomorpha</taxon>
        <taxon>Ephydroidea</taxon>
        <taxon>Drosophilidae</taxon>
        <taxon>Drosophila</taxon>
        <taxon>Sophophora</taxon>
    </lineage>
</organism>
<keyword evidence="6" id="KW-1185">Reference proteome</keyword>
<dbReference type="Pfam" id="PF04500">
    <property type="entry name" value="FLYWCH"/>
    <property type="match status" value="1"/>
</dbReference>
<proteinExistence type="predicted"/>
<feature type="domain" description="FLYWCH-type" evidence="4">
    <location>
        <begin position="131"/>
        <end position="193"/>
    </location>
</feature>
<dbReference type="Proteomes" id="UP001059596">
    <property type="component" value="Chromosome 3R"/>
</dbReference>
<gene>
    <name evidence="5" type="ORF">M5D96_000604</name>
</gene>
<dbReference type="AlphaFoldDB" id="A0A9P9YWY2"/>
<name>A0A9P9YWY2_9MUSC</name>
<dbReference type="Gene3D" id="2.20.25.240">
    <property type="match status" value="1"/>
</dbReference>
<evidence type="ECO:0000259" key="4">
    <source>
        <dbReference type="Pfam" id="PF04500"/>
    </source>
</evidence>
<accession>A0A9P9YWY2</accession>
<keyword evidence="3" id="KW-0862">Zinc</keyword>
<evidence type="ECO:0000256" key="2">
    <source>
        <dbReference type="ARBA" id="ARBA00022771"/>
    </source>
</evidence>